<feature type="region of interest" description="Disordered" evidence="1">
    <location>
        <begin position="314"/>
        <end position="472"/>
    </location>
</feature>
<evidence type="ECO:0000256" key="2">
    <source>
        <dbReference type="SAM" id="Phobius"/>
    </source>
</evidence>
<name>A0A398BEG2_9BACI</name>
<feature type="compositionally biased region" description="Low complexity" evidence="1">
    <location>
        <begin position="321"/>
        <end position="339"/>
    </location>
</feature>
<dbReference type="AlphaFoldDB" id="A0A398BEG2"/>
<keyword evidence="2" id="KW-0812">Transmembrane</keyword>
<proteinExistence type="predicted"/>
<gene>
    <name evidence="3" type="ORF">D1953_07775</name>
</gene>
<evidence type="ECO:0000313" key="3">
    <source>
        <dbReference type="EMBL" id="RID87198.1"/>
    </source>
</evidence>
<keyword evidence="2" id="KW-1133">Transmembrane helix</keyword>
<evidence type="ECO:0000313" key="4">
    <source>
        <dbReference type="Proteomes" id="UP000266016"/>
    </source>
</evidence>
<organism evidence="3 4">
    <name type="scientific">Peribacillus asahii</name>
    <dbReference type="NCBI Taxonomy" id="228899"/>
    <lineage>
        <taxon>Bacteria</taxon>
        <taxon>Bacillati</taxon>
        <taxon>Bacillota</taxon>
        <taxon>Bacilli</taxon>
        <taxon>Bacillales</taxon>
        <taxon>Bacillaceae</taxon>
        <taxon>Peribacillus</taxon>
    </lineage>
</organism>
<feature type="transmembrane region" description="Helical" evidence="2">
    <location>
        <begin position="20"/>
        <end position="40"/>
    </location>
</feature>
<sequence>MEEKKQFENLVKPVQRQLFWILIGREVQWFLLAASIWAFLPFLITRVIVFPFMLHFLAIGWLMLGIVLIYRIWKKRPSFKAASLLFNQYVPDDRVLTAFSFLDKEGELERLQLRDALRQMKVNEASVLKRKKKIWYPKWLMIAFLFAGVATLSALFPNELMHEAKEVEKVAKVMKEVEKKAEEKVKETKDPVAKKALEEAKKKLAEVKEPDEALKELEKLSKQLNLQAMKQKETQKQLDNWQKQANEAGLKDLAQFLEQKDLEKLEKELNKLNEKWEELPKEQQEALSEVTNQNEKLTEEQLTALAEQLKEAIQSGQLSKQLANASQQVQQVSQNLQQQMKNNGMTPTQIGSGTPGNNQNSASSSSNNSTGNQKSNQTSNSQNGSGSGSGSGGSGSGAGSGSGSGGSGSGSGSGSGNGQGSGAGLGQGSRELLTIPEEIEGKQNVESDSGELGEGSSQQQTTNEGPVLKGNVRNYQEVYEQYGESYRESTERLKLPTDLTDIVKNYYDQIDPER</sequence>
<feature type="compositionally biased region" description="Polar residues" evidence="1">
    <location>
        <begin position="340"/>
        <end position="352"/>
    </location>
</feature>
<accession>A0A398BEG2</accession>
<dbReference type="InterPro" id="IPR052258">
    <property type="entry name" value="Diverse_Func_Domain-Protein"/>
</dbReference>
<dbReference type="PANTHER" id="PTHR37612">
    <property type="entry name" value="FIBROIN HEAVY CHAIN FIB-H LIKE PROTEIN"/>
    <property type="match status" value="1"/>
</dbReference>
<dbReference type="Proteomes" id="UP000266016">
    <property type="component" value="Unassembled WGS sequence"/>
</dbReference>
<dbReference type="PANTHER" id="PTHR37612:SF20">
    <property type="entry name" value="PER-HEXAMER REPEAT PROTEIN 5-RELATED"/>
    <property type="match status" value="1"/>
</dbReference>
<keyword evidence="4" id="KW-1185">Reference proteome</keyword>
<comment type="caution">
    <text evidence="3">The sequence shown here is derived from an EMBL/GenBank/DDBJ whole genome shotgun (WGS) entry which is preliminary data.</text>
</comment>
<protein>
    <submittedName>
        <fullName evidence="3">Uncharacterized protein</fullName>
    </submittedName>
</protein>
<feature type="transmembrane region" description="Helical" evidence="2">
    <location>
        <begin position="52"/>
        <end position="73"/>
    </location>
</feature>
<feature type="transmembrane region" description="Helical" evidence="2">
    <location>
        <begin position="139"/>
        <end position="156"/>
    </location>
</feature>
<feature type="compositionally biased region" description="Polar residues" evidence="1">
    <location>
        <begin position="285"/>
        <end position="295"/>
    </location>
</feature>
<dbReference type="RefSeq" id="WP_119116592.1">
    <property type="nucleotide sequence ID" value="NZ_QWVS01000013.1"/>
</dbReference>
<keyword evidence="2" id="KW-0472">Membrane</keyword>
<feature type="compositionally biased region" description="Low complexity" evidence="1">
    <location>
        <begin position="356"/>
        <end position="384"/>
    </location>
</feature>
<evidence type="ECO:0000256" key="1">
    <source>
        <dbReference type="SAM" id="MobiDB-lite"/>
    </source>
</evidence>
<dbReference type="EMBL" id="QWVS01000013">
    <property type="protein sequence ID" value="RID87198.1"/>
    <property type="molecule type" value="Genomic_DNA"/>
</dbReference>
<reference evidence="3 4" key="1">
    <citation type="submission" date="2018-08" db="EMBL/GenBank/DDBJ databases">
        <title>Bacillus jemisoniae sp. nov., Bacillus chryseoplanitiae sp. nov., Bacillus resnikiae sp. nov., and Bacillus frankliniae sp. nov., isolated from Viking spacecraft and associated surfaces.</title>
        <authorList>
            <person name="Seuylemezian A."/>
            <person name="Vaishampayan P."/>
        </authorList>
    </citation>
    <scope>NUCLEOTIDE SEQUENCE [LARGE SCALE GENOMIC DNA]</scope>
    <source>
        <strain evidence="3 4">MA001</strain>
    </source>
</reference>
<feature type="region of interest" description="Disordered" evidence="1">
    <location>
        <begin position="276"/>
        <end position="295"/>
    </location>
</feature>
<feature type="compositionally biased region" description="Gly residues" evidence="1">
    <location>
        <begin position="385"/>
        <end position="427"/>
    </location>
</feature>